<accession>A0A9D4Z5B8</accession>
<dbReference type="GO" id="GO:0006629">
    <property type="term" value="P:lipid metabolic process"/>
    <property type="evidence" value="ECO:0007669"/>
    <property type="project" value="UniProtKB-KW"/>
</dbReference>
<evidence type="ECO:0000313" key="5">
    <source>
        <dbReference type="EMBL" id="KAI5061147.1"/>
    </source>
</evidence>
<dbReference type="AlphaFoldDB" id="A0A9D4Z5B8"/>
<sequence>MVPIICIASIYLALSFFQGVEGARPPALYVFGDSYADTGNHDKQNPEVWQPWKTPYGSAWPGNPSGRYSDGFVLTDFIAKFLNLPSPSPYSQVREMPATGVNFAYGGSGVFFTYGPEYINISAQIDQFEQMAKGKPVDFANSLVLFVYGGNDYSVHLQKHGVRGIPILITRVVRQLSSLLARLHQLGFRRFAVTNLEPAGCLPSIRMPRSKINCSRTDNVLSSLHNRLLSQSLVSLRTFRGRHSKYILLNQYKSFLDIFKSGATYGFGAGLLESCCVGLMKGAGCGSVDKSGKALYKICGDSSKTFFWDGVHPTQVGWEAVTRNYKSLLDSLA</sequence>
<dbReference type="PANTHER" id="PTHR46020:SF4">
    <property type="entry name" value="OS04G0650200 PROTEIN"/>
    <property type="match status" value="1"/>
</dbReference>
<evidence type="ECO:0000256" key="1">
    <source>
        <dbReference type="ARBA" id="ARBA00008668"/>
    </source>
</evidence>
<evidence type="ECO:0000256" key="3">
    <source>
        <dbReference type="ARBA" id="ARBA00023098"/>
    </source>
</evidence>
<keyword evidence="2" id="KW-0378">Hydrolase</keyword>
<name>A0A9D4Z5B8_ADICA</name>
<keyword evidence="6" id="KW-1185">Reference proteome</keyword>
<dbReference type="InterPro" id="IPR001087">
    <property type="entry name" value="GDSL"/>
</dbReference>
<dbReference type="EMBL" id="JABFUD020000023">
    <property type="protein sequence ID" value="KAI5061147.1"/>
    <property type="molecule type" value="Genomic_DNA"/>
</dbReference>
<comment type="caution">
    <text evidence="5">The sequence shown here is derived from an EMBL/GenBank/DDBJ whole genome shotgun (WGS) entry which is preliminary data.</text>
</comment>
<protein>
    <recommendedName>
        <fullName evidence="7">GDSL esterase/lipase</fullName>
    </recommendedName>
</protein>
<keyword evidence="4" id="KW-0732">Signal</keyword>
<proteinExistence type="inferred from homology"/>
<evidence type="ECO:0000256" key="2">
    <source>
        <dbReference type="ARBA" id="ARBA00022801"/>
    </source>
</evidence>
<dbReference type="Proteomes" id="UP000886520">
    <property type="component" value="Chromosome 23"/>
</dbReference>
<gene>
    <name evidence="5" type="ORF">GOP47_0023652</name>
</gene>
<evidence type="ECO:0000313" key="6">
    <source>
        <dbReference type="Proteomes" id="UP000886520"/>
    </source>
</evidence>
<dbReference type="SUPFAM" id="SSF52266">
    <property type="entry name" value="SGNH hydrolase"/>
    <property type="match status" value="1"/>
</dbReference>
<feature type="signal peptide" evidence="4">
    <location>
        <begin position="1"/>
        <end position="22"/>
    </location>
</feature>
<keyword evidence="3" id="KW-0443">Lipid metabolism</keyword>
<feature type="chain" id="PRO_5038649848" description="GDSL esterase/lipase" evidence="4">
    <location>
        <begin position="23"/>
        <end position="333"/>
    </location>
</feature>
<dbReference type="OrthoDB" id="1600564at2759"/>
<dbReference type="Pfam" id="PF00657">
    <property type="entry name" value="Lipase_GDSL"/>
    <property type="match status" value="1"/>
</dbReference>
<evidence type="ECO:0008006" key="7">
    <source>
        <dbReference type="Google" id="ProtNLM"/>
    </source>
</evidence>
<dbReference type="GO" id="GO:0016788">
    <property type="term" value="F:hydrolase activity, acting on ester bonds"/>
    <property type="evidence" value="ECO:0007669"/>
    <property type="project" value="InterPro"/>
</dbReference>
<evidence type="ECO:0000256" key="4">
    <source>
        <dbReference type="SAM" id="SignalP"/>
    </source>
</evidence>
<dbReference type="InterPro" id="IPR036514">
    <property type="entry name" value="SGNH_hydro_sf"/>
</dbReference>
<comment type="similarity">
    <text evidence="1">Belongs to the 'GDSL' lipolytic enzyme family.</text>
</comment>
<dbReference type="PANTHER" id="PTHR46020">
    <property type="entry name" value="OSJNBB0059K02.9 PROTEIN"/>
    <property type="match status" value="1"/>
</dbReference>
<organism evidence="5 6">
    <name type="scientific">Adiantum capillus-veneris</name>
    <name type="common">Maidenhair fern</name>
    <dbReference type="NCBI Taxonomy" id="13818"/>
    <lineage>
        <taxon>Eukaryota</taxon>
        <taxon>Viridiplantae</taxon>
        <taxon>Streptophyta</taxon>
        <taxon>Embryophyta</taxon>
        <taxon>Tracheophyta</taxon>
        <taxon>Polypodiopsida</taxon>
        <taxon>Polypodiidae</taxon>
        <taxon>Polypodiales</taxon>
        <taxon>Pteridineae</taxon>
        <taxon>Pteridaceae</taxon>
        <taxon>Vittarioideae</taxon>
        <taxon>Adiantum</taxon>
    </lineage>
</organism>
<reference evidence="5" key="1">
    <citation type="submission" date="2021-01" db="EMBL/GenBank/DDBJ databases">
        <title>Adiantum capillus-veneris genome.</title>
        <authorList>
            <person name="Fang Y."/>
            <person name="Liao Q."/>
        </authorList>
    </citation>
    <scope>NUCLEOTIDE SEQUENCE</scope>
    <source>
        <strain evidence="5">H3</strain>
        <tissue evidence="5">Leaf</tissue>
    </source>
</reference>
<dbReference type="Gene3D" id="3.40.50.1110">
    <property type="entry name" value="SGNH hydrolase"/>
    <property type="match status" value="1"/>
</dbReference>